<feature type="domain" description="S-adenosylmethionine synthetase N-terminal" evidence="2">
    <location>
        <begin position="47"/>
        <end position="86"/>
    </location>
</feature>
<evidence type="ECO:0000313" key="3">
    <source>
        <dbReference type="Proteomes" id="UP000887569"/>
    </source>
</evidence>
<dbReference type="WBParaSite" id="PgR108X_g006_t10">
    <property type="protein sequence ID" value="PgR108X_g006_t10"/>
    <property type="gene ID" value="PgR108X_g006"/>
</dbReference>
<evidence type="ECO:0000259" key="2">
    <source>
        <dbReference type="Pfam" id="PF00438"/>
    </source>
</evidence>
<dbReference type="InterPro" id="IPR002133">
    <property type="entry name" value="S-AdoMet_synthetase"/>
</dbReference>
<dbReference type="GO" id="GO:0005524">
    <property type="term" value="F:ATP binding"/>
    <property type="evidence" value="ECO:0007669"/>
    <property type="project" value="InterPro"/>
</dbReference>
<dbReference type="Pfam" id="PF00438">
    <property type="entry name" value="S-AdoMet_synt_N"/>
    <property type="match status" value="1"/>
</dbReference>
<keyword evidence="1" id="KW-0479">Metal-binding</keyword>
<reference evidence="4" key="1">
    <citation type="submission" date="2022-11" db="UniProtKB">
        <authorList>
            <consortium name="WormBaseParasite"/>
        </authorList>
    </citation>
    <scope>IDENTIFICATION</scope>
</reference>
<dbReference type="Gene3D" id="3.30.300.10">
    <property type="match status" value="1"/>
</dbReference>
<dbReference type="PANTHER" id="PTHR11964">
    <property type="entry name" value="S-ADENOSYLMETHIONINE SYNTHETASE"/>
    <property type="match status" value="1"/>
</dbReference>
<proteinExistence type="predicted"/>
<organism evidence="3 4">
    <name type="scientific">Parascaris univalens</name>
    <name type="common">Nematode worm</name>
    <dbReference type="NCBI Taxonomy" id="6257"/>
    <lineage>
        <taxon>Eukaryota</taxon>
        <taxon>Metazoa</taxon>
        <taxon>Ecdysozoa</taxon>
        <taxon>Nematoda</taxon>
        <taxon>Chromadorea</taxon>
        <taxon>Rhabditida</taxon>
        <taxon>Spirurina</taxon>
        <taxon>Ascaridomorpha</taxon>
        <taxon>Ascaridoidea</taxon>
        <taxon>Ascarididae</taxon>
        <taxon>Parascaris</taxon>
    </lineage>
</organism>
<dbReference type="SUPFAM" id="SSF55973">
    <property type="entry name" value="S-adenosylmethionine synthetase"/>
    <property type="match status" value="1"/>
</dbReference>
<dbReference type="InterPro" id="IPR022628">
    <property type="entry name" value="S-AdoMet_synt_N"/>
</dbReference>
<dbReference type="GO" id="GO:0004478">
    <property type="term" value="F:methionine adenosyltransferase activity"/>
    <property type="evidence" value="ECO:0007669"/>
    <property type="project" value="InterPro"/>
</dbReference>
<dbReference type="GO" id="GO:0006556">
    <property type="term" value="P:S-adenosylmethionine biosynthetic process"/>
    <property type="evidence" value="ECO:0007669"/>
    <property type="project" value="InterPro"/>
</dbReference>
<dbReference type="GO" id="GO:0046872">
    <property type="term" value="F:metal ion binding"/>
    <property type="evidence" value="ECO:0007669"/>
    <property type="project" value="UniProtKB-KW"/>
</dbReference>
<evidence type="ECO:0000256" key="1">
    <source>
        <dbReference type="ARBA" id="ARBA00022723"/>
    </source>
</evidence>
<dbReference type="Proteomes" id="UP000887569">
    <property type="component" value="Unplaced"/>
</dbReference>
<evidence type="ECO:0000313" key="4">
    <source>
        <dbReference type="WBParaSite" id="PgR108X_g006_t10"/>
    </source>
</evidence>
<protein>
    <submittedName>
        <fullName evidence="4">S-adenosylmethionine synthase</fullName>
    </submittedName>
</protein>
<sequence length="98" mass="10590">LRRGAIFERPPMVTVSSVDDSDNSTVHLAASVNMPVLRREPGPSEVFLFTSESVSEGHPDKMCDQISDAVLDAHLAQDPDAKVACGRRLTCALEPQLS</sequence>
<name>A0A915CB75_PARUN</name>
<accession>A0A915CB75</accession>
<dbReference type="AlphaFoldDB" id="A0A915CB75"/>
<dbReference type="InterPro" id="IPR022636">
    <property type="entry name" value="S-AdoMet_synthetase_sfam"/>
</dbReference>
<keyword evidence="3" id="KW-1185">Reference proteome</keyword>